<dbReference type="InterPro" id="IPR001810">
    <property type="entry name" value="F-box_dom"/>
</dbReference>
<protein>
    <recommendedName>
        <fullName evidence="1">F-box domain-containing protein</fullName>
    </recommendedName>
</protein>
<comment type="caution">
    <text evidence="2">The sequence shown here is derived from an EMBL/GenBank/DDBJ whole genome shotgun (WGS) entry which is preliminary data.</text>
</comment>
<dbReference type="Pfam" id="PF00646">
    <property type="entry name" value="F-box"/>
    <property type="match status" value="1"/>
</dbReference>
<dbReference type="Gene3D" id="1.20.1280.50">
    <property type="match status" value="1"/>
</dbReference>
<dbReference type="Proteomes" id="UP001177140">
    <property type="component" value="Unassembled WGS sequence"/>
</dbReference>
<dbReference type="PANTHER" id="PTHR31111">
    <property type="entry name" value="BNAA05G37150D PROTEIN-RELATED"/>
    <property type="match status" value="1"/>
</dbReference>
<gene>
    <name evidence="2" type="ORF">MKW94_015092</name>
</gene>
<dbReference type="InterPro" id="IPR036047">
    <property type="entry name" value="F-box-like_dom_sf"/>
</dbReference>
<keyword evidence="3" id="KW-1185">Reference proteome</keyword>
<dbReference type="NCBIfam" id="TIGR01640">
    <property type="entry name" value="F_box_assoc_1"/>
    <property type="match status" value="1"/>
</dbReference>
<accession>A0AA42AZB4</accession>
<dbReference type="EMBL" id="JAJJMA010273576">
    <property type="protein sequence ID" value="MCL7045778.1"/>
    <property type="molecule type" value="Genomic_DNA"/>
</dbReference>
<organism evidence="2 3">
    <name type="scientific">Papaver nudicaule</name>
    <name type="common">Iceland poppy</name>
    <dbReference type="NCBI Taxonomy" id="74823"/>
    <lineage>
        <taxon>Eukaryota</taxon>
        <taxon>Viridiplantae</taxon>
        <taxon>Streptophyta</taxon>
        <taxon>Embryophyta</taxon>
        <taxon>Tracheophyta</taxon>
        <taxon>Spermatophyta</taxon>
        <taxon>Magnoliopsida</taxon>
        <taxon>Ranunculales</taxon>
        <taxon>Papaveraceae</taxon>
        <taxon>Papaveroideae</taxon>
        <taxon>Papaver</taxon>
    </lineage>
</organism>
<dbReference type="Pfam" id="PF08268">
    <property type="entry name" value="FBA_3"/>
    <property type="match status" value="1"/>
</dbReference>
<reference evidence="2" key="1">
    <citation type="submission" date="2022-03" db="EMBL/GenBank/DDBJ databases">
        <title>A functionally conserved STORR gene fusion in Papaver species that diverged 16.8 million years ago.</title>
        <authorList>
            <person name="Catania T."/>
        </authorList>
    </citation>
    <scope>NUCLEOTIDE SEQUENCE</scope>
    <source>
        <strain evidence="2">S-191538</strain>
    </source>
</reference>
<dbReference type="SMART" id="SM00256">
    <property type="entry name" value="FBOX"/>
    <property type="match status" value="1"/>
</dbReference>
<feature type="domain" description="F-box" evidence="1">
    <location>
        <begin position="7"/>
        <end position="47"/>
    </location>
</feature>
<dbReference type="SUPFAM" id="SSF81383">
    <property type="entry name" value="F-box domain"/>
    <property type="match status" value="1"/>
</dbReference>
<evidence type="ECO:0000259" key="1">
    <source>
        <dbReference type="SMART" id="SM00256"/>
    </source>
</evidence>
<sequence length="442" mass="50642">MSALPILDENTVHYILINLPLKSLMRFKCVSKSWQSLIQDSYFVDLHLTRSKKHPQLLINTYDNDSINFLSPENAFKGGVAHHKVSIPRCERGGGLLKPIDGLFCCFDGKLMGATRIINLSTRQVTPWAQTSVNVGIRRQISPFAHTPPFVKDPSVTQRPIYGFGFDPCTKKYKVLCVWVISRPTFTYGRNRMMVTEGEVEHICEVLTVGENRWRKIDEVPPVLKLDGHAVYANGSIYTRNAGGIFTFPPEAEFIVAFDVGIEKFRLIEIPDFIIDSPGRFSRPPYLYLLQIDGHIALVDIINEHGAYESEHVVRLWISDDSYNEKKMKANWTEETILLPFSTVRDKILYPVDGTHEIVIKKYTSRSFSEASLYIYDRIMKSFREIDITGISPISPGGYSMFIFHESTLSIGNPAEEEQNQTIDDWFKEGRHYIHRRIGHLY</sequence>
<dbReference type="InterPro" id="IPR013187">
    <property type="entry name" value="F-box-assoc_dom_typ3"/>
</dbReference>
<dbReference type="InterPro" id="IPR017451">
    <property type="entry name" value="F-box-assoc_interact_dom"/>
</dbReference>
<dbReference type="AlphaFoldDB" id="A0AA42AZB4"/>
<evidence type="ECO:0000313" key="3">
    <source>
        <dbReference type="Proteomes" id="UP001177140"/>
    </source>
</evidence>
<name>A0AA42AZB4_PAPNU</name>
<proteinExistence type="predicted"/>
<dbReference type="PANTHER" id="PTHR31111:SF138">
    <property type="entry name" value="F-BOX ASSOCIATED DOMAIN-CONTAINING PROTEIN"/>
    <property type="match status" value="1"/>
</dbReference>
<evidence type="ECO:0000313" key="2">
    <source>
        <dbReference type="EMBL" id="MCL7045778.1"/>
    </source>
</evidence>